<gene>
    <name evidence="4" type="ORF">JOD45_000332</name>
</gene>
<evidence type="ECO:0000256" key="1">
    <source>
        <dbReference type="ARBA" id="ARBA00010792"/>
    </source>
</evidence>
<keyword evidence="2" id="KW-0472">Membrane</keyword>
<feature type="transmembrane region" description="Helical" evidence="2">
    <location>
        <begin position="138"/>
        <end position="158"/>
    </location>
</feature>
<comment type="similarity">
    <text evidence="1">Belongs to the DedA family.</text>
</comment>
<dbReference type="PANTHER" id="PTHR42709:SF9">
    <property type="entry name" value="ALKALINE PHOSPHATASE LIKE PROTEIN"/>
    <property type="match status" value="1"/>
</dbReference>
<dbReference type="PANTHER" id="PTHR42709">
    <property type="entry name" value="ALKALINE PHOSPHATASE LIKE PROTEIN"/>
    <property type="match status" value="1"/>
</dbReference>
<keyword evidence="2" id="KW-0812">Transmembrane</keyword>
<evidence type="ECO:0000313" key="4">
    <source>
        <dbReference type="EMBL" id="MBM7644141.1"/>
    </source>
</evidence>
<evidence type="ECO:0000313" key="5">
    <source>
        <dbReference type="Proteomes" id="UP000808914"/>
    </source>
</evidence>
<dbReference type="Proteomes" id="UP000808914">
    <property type="component" value="Unassembled WGS sequence"/>
</dbReference>
<comment type="caution">
    <text evidence="4">The sequence shown here is derived from an EMBL/GenBank/DDBJ whole genome shotgun (WGS) entry which is preliminary data.</text>
</comment>
<sequence>MNVVIHYMDQYGYMVLFISLMLELLALPLPTEVLMSYSGVLISEGHLNWIMTIIAAGLGSCAGMTFSYWIGYKLGTPFFEKYGDRIHIGSQRLEKMSNWFRRSGNKVIIIAYFIPGVRHFTGYFSGITKIPFRTYATYAYIGAFIWTGAFISIGKIIGPSWDMYYNSAKKYLLIICAVAAAAAILFLLYRKYRESIISGVLSLFNKLINIFQKRGRAGMYITVCLAIKLAYKLKRLFF</sequence>
<dbReference type="RefSeq" id="WP_205002097.1">
    <property type="nucleotide sequence ID" value="NZ_JAFBER010000001.1"/>
</dbReference>
<accession>A0ABS2PW37</accession>
<keyword evidence="2" id="KW-1133">Transmembrane helix</keyword>
<dbReference type="InterPro" id="IPR032816">
    <property type="entry name" value="VTT_dom"/>
</dbReference>
<feature type="domain" description="VTT" evidence="3">
    <location>
        <begin position="29"/>
        <end position="154"/>
    </location>
</feature>
<feature type="transmembrane region" description="Helical" evidence="2">
    <location>
        <begin position="49"/>
        <end position="71"/>
    </location>
</feature>
<protein>
    <submittedName>
        <fullName evidence="4">Membrane protein DedA with SNARE-associated domain</fullName>
    </submittedName>
</protein>
<dbReference type="InterPro" id="IPR051311">
    <property type="entry name" value="DedA_domain"/>
</dbReference>
<keyword evidence="5" id="KW-1185">Reference proteome</keyword>
<evidence type="ECO:0000259" key="3">
    <source>
        <dbReference type="Pfam" id="PF09335"/>
    </source>
</evidence>
<organism evidence="4 5">
    <name type="scientific">Scopulibacillus daqui</name>
    <dbReference type="NCBI Taxonomy" id="1469162"/>
    <lineage>
        <taxon>Bacteria</taxon>
        <taxon>Bacillati</taxon>
        <taxon>Bacillota</taxon>
        <taxon>Bacilli</taxon>
        <taxon>Bacillales</taxon>
        <taxon>Sporolactobacillaceae</taxon>
        <taxon>Scopulibacillus</taxon>
    </lineage>
</organism>
<feature type="transmembrane region" description="Helical" evidence="2">
    <location>
        <begin position="170"/>
        <end position="189"/>
    </location>
</feature>
<proteinExistence type="inferred from homology"/>
<name>A0ABS2PW37_9BACL</name>
<dbReference type="EMBL" id="JAFBER010000001">
    <property type="protein sequence ID" value="MBM7644141.1"/>
    <property type="molecule type" value="Genomic_DNA"/>
</dbReference>
<feature type="transmembrane region" description="Helical" evidence="2">
    <location>
        <begin position="12"/>
        <end position="29"/>
    </location>
</feature>
<reference evidence="4 5" key="1">
    <citation type="submission" date="2021-01" db="EMBL/GenBank/DDBJ databases">
        <title>Genomic Encyclopedia of Type Strains, Phase IV (KMG-IV): sequencing the most valuable type-strain genomes for metagenomic binning, comparative biology and taxonomic classification.</title>
        <authorList>
            <person name="Goeker M."/>
        </authorList>
    </citation>
    <scope>NUCLEOTIDE SEQUENCE [LARGE SCALE GENOMIC DNA]</scope>
    <source>
        <strain evidence="4 5">DSM 28236</strain>
    </source>
</reference>
<evidence type="ECO:0000256" key="2">
    <source>
        <dbReference type="SAM" id="Phobius"/>
    </source>
</evidence>
<dbReference type="Pfam" id="PF09335">
    <property type="entry name" value="VTT_dom"/>
    <property type="match status" value="1"/>
</dbReference>